<dbReference type="AlphaFoldDB" id="A0A1H2CW67"/>
<evidence type="ECO:0000313" key="2">
    <source>
        <dbReference type="EMBL" id="SDT74713.1"/>
    </source>
</evidence>
<sequence length="251" mass="26562">MIWRPESSKECGIPVSSTEAVLLERINSTISRIDGKTVELQNSINNKLGFIPEPVQSSIRQGWDDFCAFMERIWENLQIILSNMGSPSALSNAAQAWSDRVGVPVSGQVQAADAGLLTVDDNWDGDAADAYRQMLPLQKAALEKIKMTITDGLATALGQVHLGILVFWSSLAGALVALVIGILGAIASSATILGMPAAPFIAAGAAVTASLSLIVGCETLKGCCTSANTTLRQKFDDSSFFQKHWPPAGTA</sequence>
<protein>
    <recommendedName>
        <fullName evidence="4">Proteins of 100 residues with WXG</fullName>
    </recommendedName>
</protein>
<proteinExistence type="predicted"/>
<dbReference type="STRING" id="113562.SAMN04489716_7071"/>
<keyword evidence="1" id="KW-0472">Membrane</keyword>
<keyword evidence="3" id="KW-1185">Reference proteome</keyword>
<feature type="transmembrane region" description="Helical" evidence="1">
    <location>
        <begin position="165"/>
        <end position="186"/>
    </location>
</feature>
<accession>A0A1H2CW67</accession>
<evidence type="ECO:0000256" key="1">
    <source>
        <dbReference type="SAM" id="Phobius"/>
    </source>
</evidence>
<feature type="transmembrane region" description="Helical" evidence="1">
    <location>
        <begin position="198"/>
        <end position="216"/>
    </location>
</feature>
<evidence type="ECO:0008006" key="4">
    <source>
        <dbReference type="Google" id="ProtNLM"/>
    </source>
</evidence>
<keyword evidence="1" id="KW-1133">Transmembrane helix</keyword>
<organism evidence="2 3">
    <name type="scientific">Actinoplanes derwentensis</name>
    <dbReference type="NCBI Taxonomy" id="113562"/>
    <lineage>
        <taxon>Bacteria</taxon>
        <taxon>Bacillati</taxon>
        <taxon>Actinomycetota</taxon>
        <taxon>Actinomycetes</taxon>
        <taxon>Micromonosporales</taxon>
        <taxon>Micromonosporaceae</taxon>
        <taxon>Actinoplanes</taxon>
    </lineage>
</organism>
<name>A0A1H2CW67_9ACTN</name>
<reference evidence="2 3" key="1">
    <citation type="submission" date="2016-10" db="EMBL/GenBank/DDBJ databases">
        <authorList>
            <person name="de Groot N.N."/>
        </authorList>
    </citation>
    <scope>NUCLEOTIDE SEQUENCE [LARGE SCALE GENOMIC DNA]</scope>
    <source>
        <strain evidence="2 3">DSM 43941</strain>
    </source>
</reference>
<gene>
    <name evidence="2" type="ORF">SAMN04489716_7071</name>
</gene>
<evidence type="ECO:0000313" key="3">
    <source>
        <dbReference type="Proteomes" id="UP000198688"/>
    </source>
</evidence>
<keyword evidence="1" id="KW-0812">Transmembrane</keyword>
<dbReference type="EMBL" id="LT629758">
    <property type="protein sequence ID" value="SDT74713.1"/>
    <property type="molecule type" value="Genomic_DNA"/>
</dbReference>
<dbReference type="Proteomes" id="UP000198688">
    <property type="component" value="Chromosome I"/>
</dbReference>